<evidence type="ECO:0000256" key="4">
    <source>
        <dbReference type="HAMAP-Rule" id="MF_00270"/>
    </source>
</evidence>
<evidence type="ECO:0000313" key="6">
    <source>
        <dbReference type="EMBL" id="OGK53644.1"/>
    </source>
</evidence>
<dbReference type="PANTHER" id="PTHR13479">
    <property type="entry name" value="30S RIBOSOMAL PROTEIN S18"/>
    <property type="match status" value="1"/>
</dbReference>
<evidence type="ECO:0000256" key="2">
    <source>
        <dbReference type="ARBA" id="ARBA00022980"/>
    </source>
</evidence>
<protein>
    <recommendedName>
        <fullName evidence="4">Small ribosomal subunit protein bS18</fullName>
    </recommendedName>
</protein>
<evidence type="ECO:0000256" key="1">
    <source>
        <dbReference type="ARBA" id="ARBA00005589"/>
    </source>
</evidence>
<keyword evidence="3 4" id="KW-0687">Ribonucleoprotein</keyword>
<gene>
    <name evidence="4" type="primary">rpsR</name>
    <name evidence="6" type="ORF">A3B56_00440</name>
</gene>
<comment type="similarity">
    <text evidence="1 4 5">Belongs to the bacterial ribosomal protein bS18 family.</text>
</comment>
<evidence type="ECO:0000313" key="7">
    <source>
        <dbReference type="Proteomes" id="UP000178486"/>
    </source>
</evidence>
<dbReference type="AlphaFoldDB" id="A0A1F7JDF6"/>
<sequence length="72" mass="8495">MIKPDPTYKQFFTDDAQPTYKKWEVLSHFISDRGKILPRTRTAISATTQRRLSREIKRARHLALIPFVVRPV</sequence>
<dbReference type="Pfam" id="PF01084">
    <property type="entry name" value="Ribosomal_S18"/>
    <property type="match status" value="1"/>
</dbReference>
<dbReference type="HAMAP" id="MF_00270">
    <property type="entry name" value="Ribosomal_bS18"/>
    <property type="match status" value="1"/>
</dbReference>
<comment type="function">
    <text evidence="4">Binds as a heterodimer with protein bS6 to the central domain of the 16S rRNA, where it helps stabilize the platform of the 30S subunit.</text>
</comment>
<dbReference type="PANTHER" id="PTHR13479:SF40">
    <property type="entry name" value="SMALL RIBOSOMAL SUBUNIT PROTEIN BS18M"/>
    <property type="match status" value="1"/>
</dbReference>
<dbReference type="Proteomes" id="UP000178486">
    <property type="component" value="Unassembled WGS sequence"/>
</dbReference>
<comment type="subunit">
    <text evidence="4">Part of the 30S ribosomal subunit. Forms a tight heterodimer with protein bS6.</text>
</comment>
<evidence type="ECO:0000256" key="3">
    <source>
        <dbReference type="ARBA" id="ARBA00023274"/>
    </source>
</evidence>
<name>A0A1F7JDF6_9BACT</name>
<dbReference type="SUPFAM" id="SSF46911">
    <property type="entry name" value="Ribosomal protein S18"/>
    <property type="match status" value="1"/>
</dbReference>
<organism evidence="6 7">
    <name type="scientific">Candidatus Roizmanbacteria bacterium RIFCSPLOWO2_01_FULL_45_11</name>
    <dbReference type="NCBI Taxonomy" id="1802070"/>
    <lineage>
        <taxon>Bacteria</taxon>
        <taxon>Candidatus Roizmaniibacteriota</taxon>
    </lineage>
</organism>
<accession>A0A1F7JDF6</accession>
<evidence type="ECO:0000256" key="5">
    <source>
        <dbReference type="RuleBase" id="RU003910"/>
    </source>
</evidence>
<dbReference type="GO" id="GO:0006412">
    <property type="term" value="P:translation"/>
    <property type="evidence" value="ECO:0007669"/>
    <property type="project" value="UniProtKB-UniRule"/>
</dbReference>
<dbReference type="GO" id="GO:0003735">
    <property type="term" value="F:structural constituent of ribosome"/>
    <property type="evidence" value="ECO:0007669"/>
    <property type="project" value="InterPro"/>
</dbReference>
<keyword evidence="4" id="KW-0699">rRNA-binding</keyword>
<dbReference type="NCBIfam" id="TIGR00165">
    <property type="entry name" value="S18"/>
    <property type="match status" value="1"/>
</dbReference>
<dbReference type="InterPro" id="IPR001648">
    <property type="entry name" value="Ribosomal_bS18"/>
</dbReference>
<keyword evidence="4" id="KW-0694">RNA-binding</keyword>
<proteinExistence type="inferred from homology"/>
<reference evidence="6 7" key="1">
    <citation type="journal article" date="2016" name="Nat. Commun.">
        <title>Thousands of microbial genomes shed light on interconnected biogeochemical processes in an aquifer system.</title>
        <authorList>
            <person name="Anantharaman K."/>
            <person name="Brown C.T."/>
            <person name="Hug L.A."/>
            <person name="Sharon I."/>
            <person name="Castelle C.J."/>
            <person name="Probst A.J."/>
            <person name="Thomas B.C."/>
            <person name="Singh A."/>
            <person name="Wilkins M.J."/>
            <person name="Karaoz U."/>
            <person name="Brodie E.L."/>
            <person name="Williams K.H."/>
            <person name="Hubbard S.S."/>
            <person name="Banfield J.F."/>
        </authorList>
    </citation>
    <scope>NUCLEOTIDE SEQUENCE [LARGE SCALE GENOMIC DNA]</scope>
</reference>
<dbReference type="EMBL" id="MGAU01000054">
    <property type="protein sequence ID" value="OGK53644.1"/>
    <property type="molecule type" value="Genomic_DNA"/>
</dbReference>
<dbReference type="InterPro" id="IPR036870">
    <property type="entry name" value="Ribosomal_bS18_sf"/>
</dbReference>
<dbReference type="GO" id="GO:0022627">
    <property type="term" value="C:cytosolic small ribosomal subunit"/>
    <property type="evidence" value="ECO:0007669"/>
    <property type="project" value="TreeGrafter"/>
</dbReference>
<dbReference type="GO" id="GO:0070181">
    <property type="term" value="F:small ribosomal subunit rRNA binding"/>
    <property type="evidence" value="ECO:0007669"/>
    <property type="project" value="TreeGrafter"/>
</dbReference>
<dbReference type="Gene3D" id="4.10.640.10">
    <property type="entry name" value="Ribosomal protein S18"/>
    <property type="match status" value="1"/>
</dbReference>
<comment type="caution">
    <text evidence="6">The sequence shown here is derived from an EMBL/GenBank/DDBJ whole genome shotgun (WGS) entry which is preliminary data.</text>
</comment>
<dbReference type="PRINTS" id="PR00974">
    <property type="entry name" value="RIBOSOMALS18"/>
</dbReference>
<keyword evidence="2 4" id="KW-0689">Ribosomal protein</keyword>